<sequence>MLIHADLGRVEWRDSLPVCERLAAYLNYELLITRRAAGDMLARWQGRWAANLGRYRELECVKLVLPWSTPSMRFCTSELKSAPISSKLRKRFPGLPIVSATGVRREESAARQRMPVSAPMAKLERKKAPGFSWNPIIEWKAADVMAIVKRHNLALHEAYTIYGTSRVSCAYCIMSSEADMLAAATCMDNAGLYREMVALECESTFAFQGNRWLADVAPQLLFPEMRERVAAAKVAAIARQGAEARIPRHMLYSPGWPHVVPNQTDAELLADVRRDVALAVGIDIEYMTAGTIQERFEALIRAKKAHPVTATGSSGHSLLMFDANQSCASDGGAHEPEGAIA</sequence>
<comment type="caution">
    <text evidence="2">The sequence shown here is derived from an EMBL/GenBank/DDBJ whole genome shotgun (WGS) entry which is preliminary data.</text>
</comment>
<name>A0AAW3V371_9BURK</name>
<evidence type="ECO:0000259" key="1">
    <source>
        <dbReference type="Pfam" id="PF01507"/>
    </source>
</evidence>
<evidence type="ECO:0000313" key="3">
    <source>
        <dbReference type="Proteomes" id="UP000518681"/>
    </source>
</evidence>
<dbReference type="Proteomes" id="UP000518681">
    <property type="component" value="Unassembled WGS sequence"/>
</dbReference>
<feature type="domain" description="Phosphoadenosine phosphosulphate reductase" evidence="1">
    <location>
        <begin position="97"/>
        <end position="160"/>
    </location>
</feature>
<proteinExistence type="predicted"/>
<dbReference type="RefSeq" id="WP_311768751.1">
    <property type="nucleotide sequence ID" value="NZ_JACIIK010000009.1"/>
</dbReference>
<reference evidence="2 3" key="1">
    <citation type="submission" date="2020-08" db="EMBL/GenBank/DDBJ databases">
        <title>Genomic Encyclopedia of Type Strains, Phase IV (KMG-V): Genome sequencing to study the core and pangenomes of soil and plant-associated prokaryotes.</title>
        <authorList>
            <person name="Whitman W."/>
        </authorList>
    </citation>
    <scope>NUCLEOTIDE SEQUENCE [LARGE SCALE GENOMIC DNA]</scope>
    <source>
        <strain evidence="2 3">SEMIA 4013</strain>
    </source>
</reference>
<dbReference type="InterPro" id="IPR014729">
    <property type="entry name" value="Rossmann-like_a/b/a_fold"/>
</dbReference>
<dbReference type="AlphaFoldDB" id="A0AAW3V371"/>
<dbReference type="SUPFAM" id="SSF52402">
    <property type="entry name" value="Adenine nucleotide alpha hydrolases-like"/>
    <property type="match status" value="1"/>
</dbReference>
<dbReference type="EMBL" id="JACIIK010000009">
    <property type="protein sequence ID" value="MBB6204357.1"/>
    <property type="molecule type" value="Genomic_DNA"/>
</dbReference>
<evidence type="ECO:0000313" key="2">
    <source>
        <dbReference type="EMBL" id="MBB6204357.1"/>
    </source>
</evidence>
<protein>
    <submittedName>
        <fullName evidence="2">3'-phosphoadenosine 5'-phosphosulfate sulfotransferase (PAPS reductase)/FAD synthetase</fullName>
    </submittedName>
</protein>
<gene>
    <name evidence="2" type="ORF">GGD69_005251</name>
</gene>
<dbReference type="Gene3D" id="3.40.50.620">
    <property type="entry name" value="HUPs"/>
    <property type="match status" value="1"/>
</dbReference>
<dbReference type="Pfam" id="PF01507">
    <property type="entry name" value="PAPS_reduct"/>
    <property type="match status" value="1"/>
</dbReference>
<dbReference type="GO" id="GO:0003824">
    <property type="term" value="F:catalytic activity"/>
    <property type="evidence" value="ECO:0007669"/>
    <property type="project" value="InterPro"/>
</dbReference>
<organism evidence="2 3">
    <name type="scientific">Paraburkholderia fungorum</name>
    <dbReference type="NCBI Taxonomy" id="134537"/>
    <lineage>
        <taxon>Bacteria</taxon>
        <taxon>Pseudomonadati</taxon>
        <taxon>Pseudomonadota</taxon>
        <taxon>Betaproteobacteria</taxon>
        <taxon>Burkholderiales</taxon>
        <taxon>Burkholderiaceae</taxon>
        <taxon>Paraburkholderia</taxon>
    </lineage>
</organism>
<accession>A0AAW3V371</accession>
<dbReference type="InterPro" id="IPR002500">
    <property type="entry name" value="PAPS_reduct_dom"/>
</dbReference>